<proteinExistence type="predicted"/>
<dbReference type="Proteomes" id="UP000886101">
    <property type="component" value="Unassembled WGS sequence"/>
</dbReference>
<dbReference type="Pfam" id="PF13180">
    <property type="entry name" value="PDZ_2"/>
    <property type="match status" value="1"/>
</dbReference>
<accession>A0A7V5U1X6</accession>
<dbReference type="InterPro" id="IPR007314">
    <property type="entry name" value="Cofac_haem-bd_dom"/>
</dbReference>
<dbReference type="PROSITE" id="PS50106">
    <property type="entry name" value="PDZ"/>
    <property type="match status" value="1"/>
</dbReference>
<dbReference type="GO" id="GO:0042277">
    <property type="term" value="F:peptide binding"/>
    <property type="evidence" value="ECO:0007669"/>
    <property type="project" value="TreeGrafter"/>
</dbReference>
<dbReference type="SMART" id="SM00228">
    <property type="entry name" value="PDZ"/>
    <property type="match status" value="1"/>
</dbReference>
<dbReference type="InterPro" id="IPR036034">
    <property type="entry name" value="PDZ_sf"/>
</dbReference>
<dbReference type="Gene3D" id="3.40.50.11550">
    <property type="match status" value="1"/>
</dbReference>
<dbReference type="PANTHER" id="PTHR11533:SF174">
    <property type="entry name" value="PUROMYCIN-SENSITIVE AMINOPEPTIDASE-RELATED"/>
    <property type="match status" value="1"/>
</dbReference>
<dbReference type="EMBL" id="DROK01000049">
    <property type="protein sequence ID" value="HHI96554.1"/>
    <property type="molecule type" value="Genomic_DNA"/>
</dbReference>
<dbReference type="InterPro" id="IPR001478">
    <property type="entry name" value="PDZ"/>
</dbReference>
<sequence>EKLFGPYPYRRFAVVENVNQTGFAYPTLTLIGNRLLPLPFIREISLPHELLHNWFGCGVYPLWEEGNWSEGLVTYLADHDVFEKKKEGALYRHRLLTTYESYVRPENEFPLREFRYRYNRTAQAIGYGKGALVFHMLRQRLGDELFNAGLRLFYEKHLFSYASWDDLRRAFEKVSNSKLESFFRQWIDRAGLPRLSFQRERIIPVGDNKYLVGLLVTQNEPYYELTLPLKVVSDQEEKETLLYISGPRARIDVEIKGKPLLAVLDPGYDVARHLTEPEFPPVISRLLGAEGGYLVLTPKRKINLYRPFLSFFKKRHFRLETIALLPSEVQRDLVYLDSIPEKVKILFPELEGDFCLSVQENPGRPDKIIAYARAASSQEVERALYKLVHLGDYQNVCTANGKIVLKERPRFTAGIQIKLKGDVRGTSLSNLFPLETIARAISLHQVIFLGEQHDRYEEHLAQLEIIKWLNEAGHRLAIGLEMFQRPFQRVLDAYIEGKLSEEEFLRQSEYFKRWGFNWKLYKPIIDYARKHRIPLVALNIRAEITDKVAKGGLKALSPEERALLPPLDKSNQAYRAYLRLVYESHPENRKEIKDFETFYEAQLLWDEAMAESIARYLAKHPERQMVVIVGRAHVAYGYGIPSRLARRGFRDYVIVLLSPGQNLSPAMADYVLFPAPEAPPFTARLGVLVEETPKGLVIRKVLPGRPAAKAGLKEGDVILKADGKLIKSVTDLKLALYSKRPEDKIRLEILRDGRKEKITVGPFQSQEGVK</sequence>
<dbReference type="GO" id="GO:0005737">
    <property type="term" value="C:cytoplasm"/>
    <property type="evidence" value="ECO:0007669"/>
    <property type="project" value="TreeGrafter"/>
</dbReference>
<dbReference type="Pfam" id="PF04187">
    <property type="entry name" value="Cofac_haem_bdg"/>
    <property type="match status" value="1"/>
</dbReference>
<dbReference type="SUPFAM" id="SSF55486">
    <property type="entry name" value="Metalloproteases ('zincins'), catalytic domain"/>
    <property type="match status" value="1"/>
</dbReference>
<evidence type="ECO:0000259" key="1">
    <source>
        <dbReference type="PROSITE" id="PS50106"/>
    </source>
</evidence>
<gene>
    <name evidence="2" type="ORF">ENJ96_01730</name>
</gene>
<protein>
    <submittedName>
        <fullName evidence="2">PDZ domain-containing protein</fullName>
    </submittedName>
</protein>
<comment type="caution">
    <text evidence="2">The sequence shown here is derived from an EMBL/GenBank/DDBJ whole genome shotgun (WGS) entry which is preliminary data.</text>
</comment>
<dbReference type="SUPFAM" id="SSF159501">
    <property type="entry name" value="EreA/ChaN-like"/>
    <property type="match status" value="1"/>
</dbReference>
<dbReference type="InterPro" id="IPR027268">
    <property type="entry name" value="Peptidase_M4/M1_CTD_sf"/>
</dbReference>
<dbReference type="SUPFAM" id="SSF50156">
    <property type="entry name" value="PDZ domain-like"/>
    <property type="match status" value="1"/>
</dbReference>
<dbReference type="InterPro" id="IPR014782">
    <property type="entry name" value="Peptidase_M1_dom"/>
</dbReference>
<dbReference type="GO" id="GO:0016020">
    <property type="term" value="C:membrane"/>
    <property type="evidence" value="ECO:0007669"/>
    <property type="project" value="TreeGrafter"/>
</dbReference>
<feature type="non-terminal residue" evidence="2">
    <location>
        <position position="1"/>
    </location>
</feature>
<dbReference type="GO" id="GO:0005615">
    <property type="term" value="C:extracellular space"/>
    <property type="evidence" value="ECO:0007669"/>
    <property type="project" value="TreeGrafter"/>
</dbReference>
<organism evidence="2">
    <name type="scientific">Thermodesulfatator atlanticus</name>
    <dbReference type="NCBI Taxonomy" id="501497"/>
    <lineage>
        <taxon>Bacteria</taxon>
        <taxon>Pseudomonadati</taxon>
        <taxon>Thermodesulfobacteriota</taxon>
        <taxon>Thermodesulfobacteria</taxon>
        <taxon>Thermodesulfobacteriales</taxon>
        <taxon>Thermodesulfatatoraceae</taxon>
        <taxon>Thermodesulfatator</taxon>
    </lineage>
</organism>
<dbReference type="PANTHER" id="PTHR11533">
    <property type="entry name" value="PROTEASE M1 ZINC METALLOPROTEASE"/>
    <property type="match status" value="1"/>
</dbReference>
<dbReference type="Gene3D" id="2.30.42.10">
    <property type="match status" value="1"/>
</dbReference>
<dbReference type="CDD" id="cd14727">
    <property type="entry name" value="ChanN-like"/>
    <property type="match status" value="1"/>
</dbReference>
<dbReference type="GO" id="GO:0008270">
    <property type="term" value="F:zinc ion binding"/>
    <property type="evidence" value="ECO:0007669"/>
    <property type="project" value="InterPro"/>
</dbReference>
<dbReference type="GO" id="GO:0070006">
    <property type="term" value="F:metalloaminopeptidase activity"/>
    <property type="evidence" value="ECO:0007669"/>
    <property type="project" value="TreeGrafter"/>
</dbReference>
<dbReference type="CDD" id="cd06779">
    <property type="entry name" value="cpPDZ_Deg_HtrA-like"/>
    <property type="match status" value="1"/>
</dbReference>
<dbReference type="InterPro" id="IPR050344">
    <property type="entry name" value="Peptidase_M1_aminopeptidases"/>
</dbReference>
<dbReference type="AlphaFoldDB" id="A0A7V5U1X6"/>
<feature type="domain" description="PDZ" evidence="1">
    <location>
        <begin position="670"/>
        <end position="753"/>
    </location>
</feature>
<reference evidence="2" key="1">
    <citation type="journal article" date="2020" name="mSystems">
        <title>Genome- and Community-Level Interaction Insights into Carbon Utilization and Element Cycling Functions of Hydrothermarchaeota in Hydrothermal Sediment.</title>
        <authorList>
            <person name="Zhou Z."/>
            <person name="Liu Y."/>
            <person name="Xu W."/>
            <person name="Pan J."/>
            <person name="Luo Z.H."/>
            <person name="Li M."/>
        </authorList>
    </citation>
    <scope>NUCLEOTIDE SEQUENCE [LARGE SCALE GENOMIC DNA]</scope>
    <source>
        <strain evidence="2">HyVt-533</strain>
    </source>
</reference>
<dbReference type="GO" id="GO:0043171">
    <property type="term" value="P:peptide catabolic process"/>
    <property type="evidence" value="ECO:0007669"/>
    <property type="project" value="TreeGrafter"/>
</dbReference>
<evidence type="ECO:0000313" key="2">
    <source>
        <dbReference type="EMBL" id="HHI96554.1"/>
    </source>
</evidence>
<dbReference type="Pfam" id="PF01433">
    <property type="entry name" value="Peptidase_M1"/>
    <property type="match status" value="1"/>
</dbReference>
<dbReference type="Gene3D" id="1.10.390.10">
    <property type="entry name" value="Neutral Protease Domain 2"/>
    <property type="match status" value="1"/>
</dbReference>
<name>A0A7V5U1X6_9BACT</name>